<dbReference type="Proteomes" id="UP000597444">
    <property type="component" value="Unassembled WGS sequence"/>
</dbReference>
<comment type="caution">
    <text evidence="5">The sequence shown here is derived from an EMBL/GenBank/DDBJ whole genome shotgun (WGS) entry which is preliminary data.</text>
</comment>
<dbReference type="AlphaFoldDB" id="A0A8J3N688"/>
<evidence type="ECO:0000259" key="4">
    <source>
        <dbReference type="PROSITE" id="PS50043"/>
    </source>
</evidence>
<dbReference type="InterPro" id="IPR027417">
    <property type="entry name" value="P-loop_NTPase"/>
</dbReference>
<dbReference type="PANTHER" id="PTHR44688:SF16">
    <property type="entry name" value="DNA-BINDING TRANSCRIPTIONAL ACTIVATOR DEVR_DOSR"/>
    <property type="match status" value="1"/>
</dbReference>
<dbReference type="PANTHER" id="PTHR44688">
    <property type="entry name" value="DNA-BINDING TRANSCRIPTIONAL ACTIVATOR DEVR_DOSR"/>
    <property type="match status" value="1"/>
</dbReference>
<dbReference type="SUPFAM" id="SSF52540">
    <property type="entry name" value="P-loop containing nucleoside triphosphate hydrolases"/>
    <property type="match status" value="1"/>
</dbReference>
<dbReference type="InterPro" id="IPR059106">
    <property type="entry name" value="WHD_MalT"/>
</dbReference>
<dbReference type="RefSeq" id="WP_220210690.1">
    <property type="nucleotide sequence ID" value="NZ_BNJK01000002.1"/>
</dbReference>
<dbReference type="SMART" id="SM00028">
    <property type="entry name" value="TPR"/>
    <property type="match status" value="3"/>
</dbReference>
<organism evidence="5 6">
    <name type="scientific">Reticulibacter mediterranei</name>
    <dbReference type="NCBI Taxonomy" id="2778369"/>
    <lineage>
        <taxon>Bacteria</taxon>
        <taxon>Bacillati</taxon>
        <taxon>Chloroflexota</taxon>
        <taxon>Ktedonobacteria</taxon>
        <taxon>Ktedonobacterales</taxon>
        <taxon>Reticulibacteraceae</taxon>
        <taxon>Reticulibacter</taxon>
    </lineage>
</organism>
<accession>A0A8J3N688</accession>
<dbReference type="Pfam" id="PF17874">
    <property type="entry name" value="TPR_MalT"/>
    <property type="match status" value="1"/>
</dbReference>
<dbReference type="Gene3D" id="3.40.50.300">
    <property type="entry name" value="P-loop containing nucleotide triphosphate hydrolases"/>
    <property type="match status" value="1"/>
</dbReference>
<keyword evidence="3" id="KW-0804">Transcription</keyword>
<dbReference type="EMBL" id="BNJK01000002">
    <property type="protein sequence ID" value="GHP00103.1"/>
    <property type="molecule type" value="Genomic_DNA"/>
</dbReference>
<proteinExistence type="predicted"/>
<reference evidence="5" key="1">
    <citation type="submission" date="2020-10" db="EMBL/GenBank/DDBJ databases">
        <title>Taxonomic study of unclassified bacteria belonging to the class Ktedonobacteria.</title>
        <authorList>
            <person name="Yabe S."/>
            <person name="Wang C.M."/>
            <person name="Zheng Y."/>
            <person name="Sakai Y."/>
            <person name="Cavaletti L."/>
            <person name="Monciardini P."/>
            <person name="Donadio S."/>
        </authorList>
    </citation>
    <scope>NUCLEOTIDE SEQUENCE</scope>
    <source>
        <strain evidence="5">ID150040</strain>
    </source>
</reference>
<dbReference type="GO" id="GO:0003677">
    <property type="term" value="F:DNA binding"/>
    <property type="evidence" value="ECO:0007669"/>
    <property type="project" value="UniProtKB-KW"/>
</dbReference>
<keyword evidence="2" id="KW-0238">DNA-binding</keyword>
<evidence type="ECO:0000313" key="5">
    <source>
        <dbReference type="EMBL" id="GHP00103.1"/>
    </source>
</evidence>
<dbReference type="PROSITE" id="PS00622">
    <property type="entry name" value="HTH_LUXR_1"/>
    <property type="match status" value="1"/>
</dbReference>
<dbReference type="InterPro" id="IPR011990">
    <property type="entry name" value="TPR-like_helical_dom_sf"/>
</dbReference>
<feature type="domain" description="HTH luxR-type" evidence="4">
    <location>
        <begin position="841"/>
        <end position="906"/>
    </location>
</feature>
<evidence type="ECO:0000313" key="6">
    <source>
        <dbReference type="Proteomes" id="UP000597444"/>
    </source>
</evidence>
<dbReference type="InterPro" id="IPR019734">
    <property type="entry name" value="TPR_rpt"/>
</dbReference>
<dbReference type="Gene3D" id="1.10.10.10">
    <property type="entry name" value="Winged helix-like DNA-binding domain superfamily/Winged helix DNA-binding domain"/>
    <property type="match status" value="1"/>
</dbReference>
<dbReference type="SUPFAM" id="SSF48452">
    <property type="entry name" value="TPR-like"/>
    <property type="match status" value="1"/>
</dbReference>
<dbReference type="Gene3D" id="1.25.40.10">
    <property type="entry name" value="Tetratricopeptide repeat domain"/>
    <property type="match status" value="1"/>
</dbReference>
<evidence type="ECO:0000256" key="2">
    <source>
        <dbReference type="ARBA" id="ARBA00023125"/>
    </source>
</evidence>
<dbReference type="GO" id="GO:0006355">
    <property type="term" value="P:regulation of DNA-templated transcription"/>
    <property type="evidence" value="ECO:0007669"/>
    <property type="project" value="InterPro"/>
</dbReference>
<gene>
    <name evidence="5" type="ORF">KSF_101500</name>
</gene>
<dbReference type="PROSITE" id="PS50043">
    <property type="entry name" value="HTH_LUXR_2"/>
    <property type="match status" value="1"/>
</dbReference>
<dbReference type="InterPro" id="IPR016032">
    <property type="entry name" value="Sig_transdc_resp-reg_C-effctor"/>
</dbReference>
<evidence type="ECO:0000256" key="3">
    <source>
        <dbReference type="ARBA" id="ARBA00023163"/>
    </source>
</evidence>
<dbReference type="InterPro" id="IPR036388">
    <property type="entry name" value="WH-like_DNA-bd_sf"/>
</dbReference>
<keyword evidence="1" id="KW-0805">Transcription regulation</keyword>
<dbReference type="PRINTS" id="PR00038">
    <property type="entry name" value="HTHLUXR"/>
</dbReference>
<protein>
    <submittedName>
        <fullName evidence="5">LuxR family transcriptional regulator</fullName>
    </submittedName>
</protein>
<dbReference type="Pfam" id="PF00196">
    <property type="entry name" value="GerE"/>
    <property type="match status" value="1"/>
</dbReference>
<dbReference type="Pfam" id="PF25873">
    <property type="entry name" value="WHD_MalT"/>
    <property type="match status" value="1"/>
</dbReference>
<name>A0A8J3N688_9CHLR</name>
<sequence length="910" mass="101815">MPEAFTSSSLLLPKLRPPRLLSSLVARPRLLARLDAALESKVTLLVAPAGFGKTTVIGQWLHDRQAKLLIWVSLDSSDNDLFRFWHSIIAAYQTFQPDLGRGTLALLYEATQPPFVAQPPQTPLTLLLNELTQQQQDTLLVLDDYHAIEEPAIHETLTFFLDHLPNTLHVLLLSRNEPPLPLLRWRARGDIAELHAADLRFTPEETAAFTQQAFSAPLSDAALKQLDASVQGWAAGLRLLSLSLAGQRSQREVECALISLDKRAESFSPYRPLRDYLVTEILNAQPPELQHFLLQTSALGRLSGPLCDAVTLAEGSATRLEAIAQAGLFLEALDGAGGWYRFHALFAEVLRREAVQHLGETELRALSLRASRWYEQHGLIEEAIEAALRAYDFEHAALLIERVDMDGEISEQYTVRRWLESMPEAVLRVHPMLCWLAALSFQMLQEDSVSTTVSERVERLLHMAEEGWHRQEDLASLGLIAVFHAMSAWRSVQFPRATEYAQQALAMLPDNEQERHIQVWCSICQFIVGVGFMYDDRFEEARSSFLQAHARSLISRYQRLTRGLLLLIGACNYVLGELQQAHEYYQQVLSAARRQSDREVLARALLGLANIAFEWNDLAHSEQQVGEALALAPEDLSDLRNDAALQLAQIAHARGQITSAQQQIAVLLARLQTATAPEASSRHLDALVFSAHLALETGDIQAAQHILERPALQDLTAARVVQTRILLVQSRPQEALQQLESLLPDARAWRLAVETRILLALTHAACQHEREARECLRQALSLARSEGLVRIFLSEGNPLARLLRQLIPTLHEPALRSYVQSILRAFATPADHPPSDTTSSSSLLVQSLSTQEQRVLRLLAAGRSNLEIAQDLVVSINTVKDHVKNLYRKLGVTNRLQASEVGRRLHLIDF</sequence>
<dbReference type="SUPFAM" id="SSF46894">
    <property type="entry name" value="C-terminal effector domain of the bipartite response regulators"/>
    <property type="match status" value="1"/>
</dbReference>
<dbReference type="InterPro" id="IPR000792">
    <property type="entry name" value="Tscrpt_reg_LuxR_C"/>
</dbReference>
<dbReference type="SMART" id="SM00421">
    <property type="entry name" value="HTH_LUXR"/>
    <property type="match status" value="1"/>
</dbReference>
<evidence type="ECO:0000256" key="1">
    <source>
        <dbReference type="ARBA" id="ARBA00023015"/>
    </source>
</evidence>
<keyword evidence="6" id="KW-1185">Reference proteome</keyword>
<dbReference type="CDD" id="cd06170">
    <property type="entry name" value="LuxR_C_like"/>
    <property type="match status" value="1"/>
</dbReference>
<dbReference type="InterPro" id="IPR041617">
    <property type="entry name" value="TPR_MalT"/>
</dbReference>